<dbReference type="AlphaFoldDB" id="A0A3M7L5J4"/>
<dbReference type="PANTHER" id="PTHR21573">
    <property type="entry name" value="ER MEMBRANE PROTEIN COMPLEX SUBUNIT 1"/>
    <property type="match status" value="1"/>
</dbReference>
<evidence type="ECO:0000256" key="11">
    <source>
        <dbReference type="SAM" id="Phobius"/>
    </source>
</evidence>
<dbReference type="EMBL" id="QOKY01000135">
    <property type="protein sequence ID" value="RMZ56776.1"/>
    <property type="molecule type" value="Genomic_DNA"/>
</dbReference>
<organism evidence="15 16">
    <name type="scientific">Auxenochlorella protothecoides</name>
    <name type="common">Green microalga</name>
    <name type="synonym">Chlorella protothecoides</name>
    <dbReference type="NCBI Taxonomy" id="3075"/>
    <lineage>
        <taxon>Eukaryota</taxon>
        <taxon>Viridiplantae</taxon>
        <taxon>Chlorophyta</taxon>
        <taxon>core chlorophytes</taxon>
        <taxon>Trebouxiophyceae</taxon>
        <taxon>Chlorellales</taxon>
        <taxon>Chlorellaceae</taxon>
        <taxon>Auxenochlorella</taxon>
    </lineage>
</organism>
<keyword evidence="10" id="KW-0325">Glycoprotein</keyword>
<dbReference type="InterPro" id="IPR015943">
    <property type="entry name" value="WD40/YVTN_repeat-like_dom_sf"/>
</dbReference>
<evidence type="ECO:0000256" key="10">
    <source>
        <dbReference type="ARBA" id="ARBA00023180"/>
    </source>
</evidence>
<dbReference type="Pfam" id="PF07774">
    <property type="entry name" value="EMC1_C"/>
    <property type="match status" value="1"/>
</dbReference>
<accession>A0A3M7L5J4</accession>
<evidence type="ECO:0000259" key="14">
    <source>
        <dbReference type="Pfam" id="PF25293"/>
    </source>
</evidence>
<sequence>MRRALIALAIMLTLINPSAHALLESQASKYSWLLQNVGTVTDADLGQHLITLSEQGVLASLSPGDGRLLWRKVLSPGARLVSGPGVAVAIEPARVLAFAATNGALLWERPAVEADVAFTANGRLVLTAQDAVHVLAASNGVVVASSKVHVDGEEPSEARPSVHSAGADAATALLAIWAPIRRALVVLQLDSSSGALTQIASHALPAKVQVDLDPAAVAFLAGSRLLAVTADGSTLCHAETQGDAPLSCEAQRTADARPLSGFRLLKVRPCGAYPALPVQTPDGLALFAYQRGALGAIAFVPGGVGAACALDAAGQASAAVLVEGDPLSGPGAARVDFLNPADGGHEAAWLAARPGTLQALRAQLLLLKAQAGFGSAEEAAEVAAFQHATDDRLRPFRDADGFRKQILVLTEHGKLVSLHSSDGHVLWTLTLPRSGALTFRRVLMWREPHTLHGELEVVVLAEGASGGAACVVDAYSGRLAATLPLPGGMRSWAPLPAPVAEADASSFVYLGVPLDPAAPAPVLPDTPAAHAAAAAAAADTLGVLARDATGLRGLGLGKDGALEARWAAPLAGPGREVLAVARSASRPNAPGPFAKAFGGVDVRYRYLNPSLTLVATGASAGTGPGADGSVPPLTVHLLDGVTGRTLWSASHEGGRGPVRAVVADNWAAYHFWSAAAGRWQVGVVELYEAGERRVSVAQLALAGPPNSTLPARRPPALEAYAASYHTKLAAAALGVTRTAHGTTAPQLLLGTTGGQVYMLDRRLLDPRRPVVDKPTPGMLAEGLAPYASELPLAGGAFATRGARVARLADLLADPATLESSSLLLARGLDLYGARLAPSATFDQVPDDFPYALLVLIVLGMGSGAAALRRLSARRAVNRLWE</sequence>
<name>A0A3M7L5J4_AUXPR</name>
<feature type="transmembrane region" description="Helical" evidence="11">
    <location>
        <begin position="848"/>
        <end position="867"/>
    </location>
</feature>
<dbReference type="InterPro" id="IPR058545">
    <property type="entry name" value="Beta-prop_EMC1_1st"/>
</dbReference>
<feature type="domain" description="ER membrane protein complex subunit 1 C-terminal" evidence="13">
    <location>
        <begin position="664"/>
        <end position="880"/>
    </location>
</feature>
<feature type="domain" description="EMC1 first beta-propeller" evidence="14">
    <location>
        <begin position="21"/>
        <end position="237"/>
    </location>
</feature>
<comment type="subcellular location">
    <subcellularLocation>
        <location evidence="1">Endoplasmic reticulum membrane</location>
        <topology evidence="1">Single-pass type I membrane protein</topology>
    </subcellularLocation>
</comment>
<evidence type="ECO:0000259" key="13">
    <source>
        <dbReference type="Pfam" id="PF07774"/>
    </source>
</evidence>
<evidence type="ECO:0000256" key="5">
    <source>
        <dbReference type="ARBA" id="ARBA00022692"/>
    </source>
</evidence>
<comment type="caution">
    <text evidence="15">The sequence shown here is derived from an EMBL/GenBank/DDBJ whole genome shotgun (WGS) entry which is preliminary data.</text>
</comment>
<reference evidence="16" key="1">
    <citation type="journal article" date="2018" name="Algal Res.">
        <title>Characterization of plant carbon substrate utilization by Auxenochlorella protothecoides.</title>
        <authorList>
            <person name="Vogler B.W."/>
            <person name="Starkenburg S.R."/>
            <person name="Sudasinghe N."/>
            <person name="Schambach J.Y."/>
            <person name="Rollin J.A."/>
            <person name="Pattathil S."/>
            <person name="Barry A.N."/>
        </authorList>
    </citation>
    <scope>NUCLEOTIDE SEQUENCE [LARGE SCALE GENOMIC DNA]</scope>
    <source>
        <strain evidence="16">UTEX 25</strain>
    </source>
</reference>
<proteinExistence type="inferred from homology"/>
<dbReference type="PANTHER" id="PTHR21573:SF0">
    <property type="entry name" value="ER MEMBRANE PROTEIN COMPLEX SUBUNIT 1"/>
    <property type="match status" value="1"/>
</dbReference>
<evidence type="ECO:0000256" key="3">
    <source>
        <dbReference type="ARBA" id="ARBA00011276"/>
    </source>
</evidence>
<dbReference type="InterPro" id="IPR011047">
    <property type="entry name" value="Quinoprotein_ADH-like_sf"/>
</dbReference>
<dbReference type="InterPro" id="IPR026895">
    <property type="entry name" value="EMC1"/>
</dbReference>
<feature type="signal peptide" evidence="12">
    <location>
        <begin position="1"/>
        <end position="21"/>
    </location>
</feature>
<evidence type="ECO:0000256" key="2">
    <source>
        <dbReference type="ARBA" id="ARBA00007904"/>
    </source>
</evidence>
<gene>
    <name evidence="15" type="ORF">APUTEX25_002865</name>
</gene>
<dbReference type="Pfam" id="PF25293">
    <property type="entry name" value="Beta-prop_EMC1_N"/>
    <property type="match status" value="1"/>
</dbReference>
<evidence type="ECO:0000256" key="6">
    <source>
        <dbReference type="ARBA" id="ARBA00022729"/>
    </source>
</evidence>
<dbReference type="Proteomes" id="UP000279271">
    <property type="component" value="Unassembled WGS sequence"/>
</dbReference>
<keyword evidence="9 11" id="KW-0472">Membrane</keyword>
<dbReference type="GO" id="GO:0034975">
    <property type="term" value="P:protein folding in endoplasmic reticulum"/>
    <property type="evidence" value="ECO:0007669"/>
    <property type="project" value="TreeGrafter"/>
</dbReference>
<evidence type="ECO:0000313" key="16">
    <source>
        <dbReference type="Proteomes" id="UP000279271"/>
    </source>
</evidence>
<dbReference type="GO" id="GO:0072546">
    <property type="term" value="C:EMC complex"/>
    <property type="evidence" value="ECO:0007669"/>
    <property type="project" value="InterPro"/>
</dbReference>
<evidence type="ECO:0000256" key="12">
    <source>
        <dbReference type="SAM" id="SignalP"/>
    </source>
</evidence>
<evidence type="ECO:0000256" key="1">
    <source>
        <dbReference type="ARBA" id="ARBA00004115"/>
    </source>
</evidence>
<comment type="similarity">
    <text evidence="2">Belongs to the EMC1 family.</text>
</comment>
<evidence type="ECO:0000256" key="9">
    <source>
        <dbReference type="ARBA" id="ARBA00023136"/>
    </source>
</evidence>
<dbReference type="InterPro" id="IPR011678">
    <property type="entry name" value="EMC1_C"/>
</dbReference>
<keyword evidence="7" id="KW-0256">Endoplasmic reticulum</keyword>
<evidence type="ECO:0000313" key="15">
    <source>
        <dbReference type="EMBL" id="RMZ56776.1"/>
    </source>
</evidence>
<dbReference type="Gene3D" id="2.130.10.10">
    <property type="entry name" value="YVTN repeat-like/Quinoprotein amine dehydrogenase"/>
    <property type="match status" value="1"/>
</dbReference>
<comment type="subunit">
    <text evidence="3">Component of the ER membrane protein complex (EMC).</text>
</comment>
<evidence type="ECO:0000256" key="7">
    <source>
        <dbReference type="ARBA" id="ARBA00022824"/>
    </source>
</evidence>
<dbReference type="SUPFAM" id="SSF50998">
    <property type="entry name" value="Quinoprotein alcohol dehydrogenase-like"/>
    <property type="match status" value="1"/>
</dbReference>
<keyword evidence="5 11" id="KW-0812">Transmembrane</keyword>
<feature type="chain" id="PRO_5018218553" description="ER membrane protein complex subunit 1" evidence="12">
    <location>
        <begin position="22"/>
        <end position="881"/>
    </location>
</feature>
<evidence type="ECO:0000256" key="8">
    <source>
        <dbReference type="ARBA" id="ARBA00022989"/>
    </source>
</evidence>
<protein>
    <recommendedName>
        <fullName evidence="4">ER membrane protein complex subunit 1</fullName>
    </recommendedName>
</protein>
<evidence type="ECO:0000256" key="4">
    <source>
        <dbReference type="ARBA" id="ARBA00020824"/>
    </source>
</evidence>
<keyword evidence="6 12" id="KW-0732">Signal</keyword>
<keyword evidence="8 11" id="KW-1133">Transmembrane helix</keyword>